<comment type="caution">
    <text evidence="1">The sequence shown here is derived from an EMBL/GenBank/DDBJ whole genome shotgun (WGS) entry which is preliminary data.</text>
</comment>
<keyword evidence="2" id="KW-1185">Reference proteome</keyword>
<organism evidence="1 2">
    <name type="scientific">Goodea atripinnis</name>
    <dbReference type="NCBI Taxonomy" id="208336"/>
    <lineage>
        <taxon>Eukaryota</taxon>
        <taxon>Metazoa</taxon>
        <taxon>Chordata</taxon>
        <taxon>Craniata</taxon>
        <taxon>Vertebrata</taxon>
        <taxon>Euteleostomi</taxon>
        <taxon>Actinopterygii</taxon>
        <taxon>Neopterygii</taxon>
        <taxon>Teleostei</taxon>
        <taxon>Neoteleostei</taxon>
        <taxon>Acanthomorphata</taxon>
        <taxon>Ovalentaria</taxon>
        <taxon>Atherinomorphae</taxon>
        <taxon>Cyprinodontiformes</taxon>
        <taxon>Goodeidae</taxon>
        <taxon>Goodea</taxon>
    </lineage>
</organism>
<reference evidence="1 2" key="1">
    <citation type="submission" date="2021-06" db="EMBL/GenBank/DDBJ databases">
        <authorList>
            <person name="Palmer J.M."/>
        </authorList>
    </citation>
    <scope>NUCLEOTIDE SEQUENCE [LARGE SCALE GENOMIC DNA]</scope>
    <source>
        <strain evidence="1 2">GA_2019</strain>
        <tissue evidence="1">Muscle</tissue>
    </source>
</reference>
<dbReference type="EMBL" id="JAHRIO010064407">
    <property type="protein sequence ID" value="MEQ2179871.1"/>
    <property type="molecule type" value="Genomic_DNA"/>
</dbReference>
<proteinExistence type="predicted"/>
<sequence length="129" mass="14874">MFGTSSGFPASFLCPALCNSFTFPLIFLSSHSGSHFLFRLASLLQQLQQPLWETCYYSKPIILYQTHTHKDQGINTYIHVADVPENSRSEEKAKYKQANGKNKPFFFKILHSICRTPQNLCKMKHFCIH</sequence>
<evidence type="ECO:0000313" key="1">
    <source>
        <dbReference type="EMBL" id="MEQ2179871.1"/>
    </source>
</evidence>
<gene>
    <name evidence="1" type="ORF">GOODEAATRI_029635</name>
</gene>
<protein>
    <submittedName>
        <fullName evidence="1">Uncharacterized protein</fullName>
    </submittedName>
</protein>
<accession>A0ABV0P8V9</accession>
<evidence type="ECO:0000313" key="2">
    <source>
        <dbReference type="Proteomes" id="UP001476798"/>
    </source>
</evidence>
<dbReference type="Proteomes" id="UP001476798">
    <property type="component" value="Unassembled WGS sequence"/>
</dbReference>
<name>A0ABV0P8V9_9TELE</name>